<comment type="caution">
    <text evidence="1">The sequence shown here is derived from an EMBL/GenBank/DDBJ whole genome shotgun (WGS) entry which is preliminary data.</text>
</comment>
<keyword evidence="2" id="KW-1185">Reference proteome</keyword>
<dbReference type="EMBL" id="JAIWYP010000004">
    <property type="protein sequence ID" value="KAH3836054.1"/>
    <property type="molecule type" value="Genomic_DNA"/>
</dbReference>
<evidence type="ECO:0000313" key="2">
    <source>
        <dbReference type="Proteomes" id="UP000828390"/>
    </source>
</evidence>
<sequence length="93" mass="10581">MNINFIVSRTVLKFPQRRFVNKGTCIFLITESRPTYGYLVSLKETMRIGRSDTVHGDLLAQALVNIHGTEECNRLKQGTRGFTGNKELYIFVG</sequence>
<reference evidence="1" key="2">
    <citation type="submission" date="2020-11" db="EMBL/GenBank/DDBJ databases">
        <authorList>
            <person name="McCartney M.A."/>
            <person name="Auch B."/>
            <person name="Kono T."/>
            <person name="Mallez S."/>
            <person name="Becker A."/>
            <person name="Gohl D.M."/>
            <person name="Silverstein K.A.T."/>
            <person name="Koren S."/>
            <person name="Bechman K.B."/>
            <person name="Herman A."/>
            <person name="Abrahante J.E."/>
            <person name="Garbe J."/>
        </authorList>
    </citation>
    <scope>NUCLEOTIDE SEQUENCE</scope>
    <source>
        <strain evidence="1">Duluth1</strain>
        <tissue evidence="1">Whole animal</tissue>
    </source>
</reference>
<gene>
    <name evidence="1" type="ORF">DPMN_109423</name>
</gene>
<name>A0A9D4QM54_DREPO</name>
<reference evidence="1" key="1">
    <citation type="journal article" date="2019" name="bioRxiv">
        <title>The Genome of the Zebra Mussel, Dreissena polymorpha: A Resource for Invasive Species Research.</title>
        <authorList>
            <person name="McCartney M.A."/>
            <person name="Auch B."/>
            <person name="Kono T."/>
            <person name="Mallez S."/>
            <person name="Zhang Y."/>
            <person name="Obille A."/>
            <person name="Becker A."/>
            <person name="Abrahante J.E."/>
            <person name="Garbe J."/>
            <person name="Badalamenti J.P."/>
            <person name="Herman A."/>
            <person name="Mangelson H."/>
            <person name="Liachko I."/>
            <person name="Sullivan S."/>
            <person name="Sone E.D."/>
            <person name="Koren S."/>
            <person name="Silverstein K.A.T."/>
            <person name="Beckman K.B."/>
            <person name="Gohl D.M."/>
        </authorList>
    </citation>
    <scope>NUCLEOTIDE SEQUENCE</scope>
    <source>
        <strain evidence="1">Duluth1</strain>
        <tissue evidence="1">Whole animal</tissue>
    </source>
</reference>
<protein>
    <submittedName>
        <fullName evidence="1">Uncharacterized protein</fullName>
    </submittedName>
</protein>
<organism evidence="1 2">
    <name type="scientific">Dreissena polymorpha</name>
    <name type="common">Zebra mussel</name>
    <name type="synonym">Mytilus polymorpha</name>
    <dbReference type="NCBI Taxonomy" id="45954"/>
    <lineage>
        <taxon>Eukaryota</taxon>
        <taxon>Metazoa</taxon>
        <taxon>Spiralia</taxon>
        <taxon>Lophotrochozoa</taxon>
        <taxon>Mollusca</taxon>
        <taxon>Bivalvia</taxon>
        <taxon>Autobranchia</taxon>
        <taxon>Heteroconchia</taxon>
        <taxon>Euheterodonta</taxon>
        <taxon>Imparidentia</taxon>
        <taxon>Neoheterodontei</taxon>
        <taxon>Myida</taxon>
        <taxon>Dreissenoidea</taxon>
        <taxon>Dreissenidae</taxon>
        <taxon>Dreissena</taxon>
    </lineage>
</organism>
<accession>A0A9D4QM54</accession>
<evidence type="ECO:0000313" key="1">
    <source>
        <dbReference type="EMBL" id="KAH3836054.1"/>
    </source>
</evidence>
<dbReference type="Proteomes" id="UP000828390">
    <property type="component" value="Unassembled WGS sequence"/>
</dbReference>
<dbReference type="AlphaFoldDB" id="A0A9D4QM54"/>
<proteinExistence type="predicted"/>